<accession>A0A179EUY7</accession>
<dbReference type="Pfam" id="PF07748">
    <property type="entry name" value="Glyco_hydro_38C"/>
    <property type="match status" value="1"/>
</dbReference>
<dbReference type="SMART" id="SM00872">
    <property type="entry name" value="Alpha-mann_mid"/>
    <property type="match status" value="1"/>
</dbReference>
<dbReference type="CDD" id="cd10814">
    <property type="entry name" value="GH38N_AMII_SpGH38_like"/>
    <property type="match status" value="1"/>
</dbReference>
<dbReference type="InterPro" id="IPR000602">
    <property type="entry name" value="Glyco_hydro_38_N"/>
</dbReference>
<organism evidence="6 7">
    <name type="scientific">Enterococcus thailandicus</name>
    <dbReference type="NCBI Taxonomy" id="417368"/>
    <lineage>
        <taxon>Bacteria</taxon>
        <taxon>Bacillati</taxon>
        <taxon>Bacillota</taxon>
        <taxon>Bacilli</taxon>
        <taxon>Lactobacillales</taxon>
        <taxon>Enterococcaceae</taxon>
        <taxon>Enterococcus</taxon>
    </lineage>
</organism>
<dbReference type="PANTHER" id="PTHR46017:SF2">
    <property type="entry name" value="MANNOSYLGLYCERATE HYDROLASE"/>
    <property type="match status" value="1"/>
</dbReference>
<dbReference type="PANTHER" id="PTHR46017">
    <property type="entry name" value="ALPHA-MANNOSIDASE 2C1"/>
    <property type="match status" value="1"/>
</dbReference>
<feature type="domain" description="Glycoside hydrolase family 38 central" evidence="5">
    <location>
        <begin position="296"/>
        <end position="369"/>
    </location>
</feature>
<dbReference type="GO" id="GO:0030246">
    <property type="term" value="F:carbohydrate binding"/>
    <property type="evidence" value="ECO:0007669"/>
    <property type="project" value="InterPro"/>
</dbReference>
<dbReference type="GO" id="GO:0009313">
    <property type="term" value="P:oligosaccharide catabolic process"/>
    <property type="evidence" value="ECO:0007669"/>
    <property type="project" value="TreeGrafter"/>
</dbReference>
<dbReference type="InterPro" id="IPR027291">
    <property type="entry name" value="Glyco_hydro_38_N_sf"/>
</dbReference>
<dbReference type="InterPro" id="IPR037094">
    <property type="entry name" value="Glyco_hydro_38_cen_sf"/>
</dbReference>
<dbReference type="SUPFAM" id="SSF74650">
    <property type="entry name" value="Galactose mutarotase-like"/>
    <property type="match status" value="1"/>
</dbReference>
<evidence type="ECO:0000256" key="2">
    <source>
        <dbReference type="ARBA" id="ARBA00022723"/>
    </source>
</evidence>
<evidence type="ECO:0000313" key="6">
    <source>
        <dbReference type="EMBL" id="OAQ56623.1"/>
    </source>
</evidence>
<evidence type="ECO:0000259" key="5">
    <source>
        <dbReference type="SMART" id="SM00872"/>
    </source>
</evidence>
<dbReference type="InterPro" id="IPR015341">
    <property type="entry name" value="Glyco_hydro_38_cen"/>
</dbReference>
<comment type="similarity">
    <text evidence="1">Belongs to the glycosyl hydrolase 38 family.</text>
</comment>
<dbReference type="Gene3D" id="2.60.40.2220">
    <property type="match status" value="1"/>
</dbReference>
<keyword evidence="4" id="KW-0326">Glycosidase</keyword>
<dbReference type="InterPro" id="IPR041147">
    <property type="entry name" value="GH38_C"/>
</dbReference>
<dbReference type="AlphaFoldDB" id="A0A179EUY7"/>
<evidence type="ECO:0000256" key="4">
    <source>
        <dbReference type="ARBA" id="ARBA00023295"/>
    </source>
</evidence>
<keyword evidence="2" id="KW-0479">Metal-binding</keyword>
<dbReference type="SUPFAM" id="SSF88688">
    <property type="entry name" value="Families 57/38 glycoside transferase middle domain"/>
    <property type="match status" value="1"/>
</dbReference>
<evidence type="ECO:0000256" key="1">
    <source>
        <dbReference type="ARBA" id="ARBA00009792"/>
    </source>
</evidence>
<dbReference type="GO" id="GO:0006013">
    <property type="term" value="P:mannose metabolic process"/>
    <property type="evidence" value="ECO:0007669"/>
    <property type="project" value="InterPro"/>
</dbReference>
<dbReference type="SUPFAM" id="SSF88713">
    <property type="entry name" value="Glycoside hydrolase/deacetylase"/>
    <property type="match status" value="1"/>
</dbReference>
<dbReference type="GO" id="GO:0046872">
    <property type="term" value="F:metal ion binding"/>
    <property type="evidence" value="ECO:0007669"/>
    <property type="project" value="UniProtKB-KW"/>
</dbReference>
<dbReference type="Pfam" id="PF18438">
    <property type="entry name" value="Glyco_hydro_38"/>
    <property type="match status" value="1"/>
</dbReference>
<dbReference type="InterPro" id="IPR028995">
    <property type="entry name" value="Glyco_hydro_57/38_cen_sf"/>
</dbReference>
<dbReference type="InterPro" id="IPR011330">
    <property type="entry name" value="Glyco_hydro/deAcase_b/a-brl"/>
</dbReference>
<evidence type="ECO:0000256" key="3">
    <source>
        <dbReference type="ARBA" id="ARBA00022801"/>
    </source>
</evidence>
<dbReference type="Pfam" id="PF09261">
    <property type="entry name" value="Alpha-mann_mid"/>
    <property type="match status" value="1"/>
</dbReference>
<dbReference type="Gene3D" id="2.70.98.30">
    <property type="entry name" value="Golgi alpha-mannosidase II, domain 4"/>
    <property type="match status" value="1"/>
</dbReference>
<dbReference type="InterPro" id="IPR011013">
    <property type="entry name" value="Gal_mutarotase_sf_dom"/>
</dbReference>
<dbReference type="InterPro" id="IPR041509">
    <property type="entry name" value="GH38_beta-1"/>
</dbReference>
<name>A0A179EUY7_ENTTH</name>
<dbReference type="Gene3D" id="3.20.110.10">
    <property type="entry name" value="Glycoside hydrolase 38, N terminal domain"/>
    <property type="match status" value="1"/>
</dbReference>
<keyword evidence="7" id="KW-1185">Reference proteome</keyword>
<dbReference type="EMBL" id="LWMN01000004">
    <property type="protein sequence ID" value="OAQ56623.1"/>
    <property type="molecule type" value="Genomic_DNA"/>
</dbReference>
<sequence>MKKKVYIISHSHWDREWYMAYEQHHMRLVELMDDLLELFENDPEFNSFHLDGQTIILDDYLQVRPEKRALVQQAIDAGKLRIGPFYILQDDFLISSESNVRNMLIGFEETQKWGVPVMLGYFPDTFGNMGQTPQMMKQVGIEAAAFGRGVKPIGFDNQVLEAENYSSQYSEMKWKGPDNSEIFGLLFANWYSNGNEIPAEEQEAKAFWDQKLADAEQYASTEHLLMMNGVDHQPVQKDISKAIALANRLYPDYEFIHSNFTDYLAAVTNDLPEDLGTVEGELTSQETDGWYTLANTASARVYLKQWNTKVQRQLENIAEPLATMAYEVSGSYPHDQLDYAWKTLMQNHPHDSICGCSVDSVHREMITRFEKADEVGKFVAEEAMRQLSQVIDTSEFPEDTYPFVVINTAGTAKTGEAVIEVELERKKFAEGLPETLFKELEDAPVKSYHVENAQGEIIPAIVSEATVRFDYDLPKDRFRIPYMEKVVNVTIPLEEMAAFSWETFTLAEGEAPIAITDSMVSDQGRVIENELLKIKIEENGSLTVLDKKMDRQFEDMLVFEDTGDVGNEYIYKQPSDTAPILSNQQGDSRVEILVDTPEIAQIQLIQTMMIPVSADELLEREQQMVVEFRYRKAKRAKELKPLLIETKITLRKNSRKIDFETTIDNQMKDHRLRALFPTKLHVEHHEADSIFEVVTRPNKVSASWENPTNPQHQHAFVNLHDENYGVTIGNYGLNEYEIVDAGQIALTLLRCVGELGDWGYFPTPEAQCLGQQHFQYSMEIHEPNEKFASYQHAYAAQVPFTTQQLANQQGELSSKNNYLEVDAKTFAITALKRSKFNDKVVLRGFNLSGNEEEMVVQKPGTTNRLLNLLEKDSKQTIEPTLMPYEIRTIGFEEEK</sequence>
<keyword evidence="3" id="KW-0378">Hydrolase</keyword>
<dbReference type="Gene3D" id="1.20.1270.50">
    <property type="entry name" value="Glycoside hydrolase family 38, central domain"/>
    <property type="match status" value="1"/>
</dbReference>
<dbReference type="RefSeq" id="WP_067481662.1">
    <property type="nucleotide sequence ID" value="NZ_JBKIZR010000015.1"/>
</dbReference>
<reference evidence="6 7" key="1">
    <citation type="submission" date="2016-04" db="EMBL/GenBank/DDBJ databases">
        <title>Draft genome of an Enterococcus thailandicus strain isolated from bovine feces.</title>
        <authorList>
            <person name="Beukers A.G."/>
            <person name="Zaheer R."/>
            <person name="Goji N."/>
            <person name="Cook S.R."/>
            <person name="Amoako K."/>
            <person name="Chaves A.V."/>
            <person name="Ward M.P."/>
            <person name="Mcallister T.A."/>
        </authorList>
    </citation>
    <scope>NUCLEOTIDE SEQUENCE [LARGE SCALE GENOMIC DNA]</scope>
    <source>
        <strain evidence="6 7">F0711D 46</strain>
    </source>
</reference>
<dbReference type="Pfam" id="PF01074">
    <property type="entry name" value="Glyco_hydro_38N"/>
    <property type="match status" value="1"/>
</dbReference>
<dbReference type="Gene3D" id="2.60.40.2210">
    <property type="match status" value="1"/>
</dbReference>
<comment type="caution">
    <text evidence="6">The sequence shown here is derived from an EMBL/GenBank/DDBJ whole genome shotgun (WGS) entry which is preliminary data.</text>
</comment>
<dbReference type="Proteomes" id="UP000078516">
    <property type="component" value="Unassembled WGS sequence"/>
</dbReference>
<evidence type="ECO:0000313" key="7">
    <source>
        <dbReference type="Proteomes" id="UP000078516"/>
    </source>
</evidence>
<dbReference type="GO" id="GO:0004559">
    <property type="term" value="F:alpha-mannosidase activity"/>
    <property type="evidence" value="ECO:0007669"/>
    <property type="project" value="InterPro"/>
</dbReference>
<dbReference type="Pfam" id="PF17677">
    <property type="entry name" value="Glyco_hydro38C2"/>
    <property type="match status" value="1"/>
</dbReference>
<dbReference type="InterPro" id="IPR011682">
    <property type="entry name" value="Glyco_hydro_38_C"/>
</dbReference>
<proteinExistence type="inferred from homology"/>
<gene>
    <name evidence="6" type="ORF">A6E74_12080</name>
</gene>
<protein>
    <submittedName>
        <fullName evidence="6">Alpha-mannosidase</fullName>
    </submittedName>
</protein>